<dbReference type="Pfam" id="PF18879">
    <property type="entry name" value="EspA_EspE"/>
    <property type="match status" value="1"/>
</dbReference>
<feature type="region of interest" description="Disordered" evidence="1">
    <location>
        <begin position="360"/>
        <end position="462"/>
    </location>
</feature>
<dbReference type="EMBL" id="MVBM01000002">
    <property type="protein sequence ID" value="OOK79529.1"/>
    <property type="molecule type" value="Genomic_DNA"/>
</dbReference>
<organism evidence="4 5">
    <name type="scientific">Mycobacterium kansasii</name>
    <dbReference type="NCBI Taxonomy" id="1768"/>
    <lineage>
        <taxon>Bacteria</taxon>
        <taxon>Bacillati</taxon>
        <taxon>Actinomycetota</taxon>
        <taxon>Actinomycetes</taxon>
        <taxon>Mycobacteriales</taxon>
        <taxon>Mycobacteriaceae</taxon>
        <taxon>Mycobacterium</taxon>
    </lineage>
</organism>
<dbReference type="AlphaFoldDB" id="A0A1V3XK07"/>
<evidence type="ECO:0000313" key="5">
    <source>
        <dbReference type="Proteomes" id="UP000189229"/>
    </source>
</evidence>
<reference evidence="4 5" key="1">
    <citation type="submission" date="2017-02" db="EMBL/GenBank/DDBJ databases">
        <title>Complete genome sequences of Mycobacterium kansasii strains isolated from rhesus macaques.</title>
        <authorList>
            <person name="Panda A."/>
            <person name="Nagaraj S."/>
            <person name="Zhao X."/>
            <person name="Tettelin H."/>
            <person name="Detolla L.J."/>
        </authorList>
    </citation>
    <scope>NUCLEOTIDE SEQUENCE [LARGE SCALE GENOMIC DNA]</scope>
    <source>
        <strain evidence="4 5">11-3813</strain>
    </source>
</reference>
<feature type="domain" description="ESX-1 secretion-associated protein EspA/EspE-like" evidence="3">
    <location>
        <begin position="65"/>
        <end position="146"/>
    </location>
</feature>
<feature type="compositionally biased region" description="Polar residues" evidence="1">
    <location>
        <begin position="361"/>
        <end position="388"/>
    </location>
</feature>
<gene>
    <name evidence="4" type="ORF">BZL30_2489</name>
</gene>
<proteinExistence type="predicted"/>
<keyword evidence="2" id="KW-1133">Transmembrane helix</keyword>
<keyword evidence="2" id="KW-0812">Transmembrane</keyword>
<evidence type="ECO:0000256" key="2">
    <source>
        <dbReference type="SAM" id="Phobius"/>
    </source>
</evidence>
<keyword evidence="2" id="KW-0472">Membrane</keyword>
<evidence type="ECO:0000256" key="1">
    <source>
        <dbReference type="SAM" id="MobiDB-lite"/>
    </source>
</evidence>
<dbReference type="Proteomes" id="UP000189229">
    <property type="component" value="Unassembled WGS sequence"/>
</dbReference>
<feature type="transmembrane region" description="Helical" evidence="2">
    <location>
        <begin position="174"/>
        <end position="195"/>
    </location>
</feature>
<accession>A0A1V3XK07</accession>
<feature type="transmembrane region" description="Helical" evidence="2">
    <location>
        <begin position="142"/>
        <end position="162"/>
    </location>
</feature>
<comment type="caution">
    <text evidence="4">The sequence shown here is derived from an EMBL/GenBank/DDBJ whole genome shotgun (WGS) entry which is preliminary data.</text>
</comment>
<dbReference type="InterPro" id="IPR043796">
    <property type="entry name" value="ESX-1_EspA/EspE-like"/>
</dbReference>
<sequence>MSRIGSAWHLQAELLGNGDPWPLEPPAGLQWPEETQHIPRRRVLRRGSVVCAATECVLGGVLACLGDGSPDTGDRLVSDGSMFDEVSAHIASLVPGDGWQGLAAQAYSAQNLAQSQRAKVIGDLDQETGDLVSAQAEAVQEVRYVVVAEIATAAATLAFCIYAETTMGPTGQILSLHVAVPVCTVAIAVLAGFLIDLAITTSRNASKAQEMAQRLAEMVTSLPTLPDATRQSPDVSFPSACCPSDFDAADHTLAPSIAGRPKRNGPPPETPDVSLVFADLPGSPEFSVPAVATPGFPDFGVPHVPIPILARLRSSLDIWSALATFPSLGLADLPTVATQPPMAQLAAPLAQLAGLSGQLAHSANSPTWPLNGHTRSPRSPSKALSSRQLWPLMSPETTTPRAPPRHTHRPARSRRDRNQPLATGPAARQVRRHQRTKALALKATTSQDRSRCTVRPGGKINP</sequence>
<feature type="compositionally biased region" description="Basic residues" evidence="1">
    <location>
        <begin position="403"/>
        <end position="415"/>
    </location>
</feature>
<evidence type="ECO:0000259" key="3">
    <source>
        <dbReference type="Pfam" id="PF18879"/>
    </source>
</evidence>
<name>A0A1V3XK07_MYCKA</name>
<evidence type="ECO:0000313" key="4">
    <source>
        <dbReference type="EMBL" id="OOK79529.1"/>
    </source>
</evidence>
<protein>
    <recommendedName>
        <fullName evidence="3">ESX-1 secretion-associated protein EspA/EspE-like domain-containing protein</fullName>
    </recommendedName>
</protein>